<evidence type="ECO:0000313" key="2">
    <source>
        <dbReference type="Proteomes" id="UP000824469"/>
    </source>
</evidence>
<dbReference type="AlphaFoldDB" id="A0AA38GUE5"/>
<dbReference type="EMBL" id="JAHRHJ020000001">
    <property type="protein sequence ID" value="KAH9329949.1"/>
    <property type="molecule type" value="Genomic_DNA"/>
</dbReference>
<comment type="caution">
    <text evidence="1">The sequence shown here is derived from an EMBL/GenBank/DDBJ whole genome shotgun (WGS) entry which is preliminary data.</text>
</comment>
<sequence>SDKLVRLQRDLLEVIVVLNRANFQSVKEFFWRFREGDLHYVDSILEVILMKRLQHSSRASVDSLQLYWEFENFNQYPFLNYLIVGGLLLFTDQKAFAKIRRNARMPLVDYDRNDFLILDMDQVFVASYAYKFSVPLDPSLFVYVWCGRIALTHCVYNGNCVYNG</sequence>
<reference evidence="1 2" key="1">
    <citation type="journal article" date="2021" name="Nat. Plants">
        <title>The Taxus genome provides insights into paclitaxel biosynthesis.</title>
        <authorList>
            <person name="Xiong X."/>
            <person name="Gou J."/>
            <person name="Liao Q."/>
            <person name="Li Y."/>
            <person name="Zhou Q."/>
            <person name="Bi G."/>
            <person name="Li C."/>
            <person name="Du R."/>
            <person name="Wang X."/>
            <person name="Sun T."/>
            <person name="Guo L."/>
            <person name="Liang H."/>
            <person name="Lu P."/>
            <person name="Wu Y."/>
            <person name="Zhang Z."/>
            <person name="Ro D.K."/>
            <person name="Shang Y."/>
            <person name="Huang S."/>
            <person name="Yan J."/>
        </authorList>
    </citation>
    <scope>NUCLEOTIDE SEQUENCE [LARGE SCALE GENOMIC DNA]</scope>
    <source>
        <strain evidence="1">Ta-2019</strain>
    </source>
</reference>
<organism evidence="1 2">
    <name type="scientific">Taxus chinensis</name>
    <name type="common">Chinese yew</name>
    <name type="synonym">Taxus wallichiana var. chinensis</name>
    <dbReference type="NCBI Taxonomy" id="29808"/>
    <lineage>
        <taxon>Eukaryota</taxon>
        <taxon>Viridiplantae</taxon>
        <taxon>Streptophyta</taxon>
        <taxon>Embryophyta</taxon>
        <taxon>Tracheophyta</taxon>
        <taxon>Spermatophyta</taxon>
        <taxon>Pinopsida</taxon>
        <taxon>Pinidae</taxon>
        <taxon>Conifers II</taxon>
        <taxon>Cupressales</taxon>
        <taxon>Taxaceae</taxon>
        <taxon>Taxus</taxon>
    </lineage>
</organism>
<gene>
    <name evidence="1" type="ORF">KI387_002057</name>
</gene>
<protein>
    <submittedName>
        <fullName evidence="1">Uncharacterized protein</fullName>
    </submittedName>
</protein>
<dbReference type="Proteomes" id="UP000824469">
    <property type="component" value="Unassembled WGS sequence"/>
</dbReference>
<name>A0AA38GUE5_TAXCH</name>
<evidence type="ECO:0000313" key="1">
    <source>
        <dbReference type="EMBL" id="KAH9329949.1"/>
    </source>
</evidence>
<feature type="non-terminal residue" evidence="1">
    <location>
        <position position="1"/>
    </location>
</feature>
<proteinExistence type="predicted"/>
<keyword evidence="2" id="KW-1185">Reference proteome</keyword>
<accession>A0AA38GUE5</accession>
<feature type="non-terminal residue" evidence="1">
    <location>
        <position position="164"/>
    </location>
</feature>